<evidence type="ECO:0000313" key="14">
    <source>
        <dbReference type="EMBL" id="AYR06563.1"/>
    </source>
</evidence>
<dbReference type="GO" id="GO:0006541">
    <property type="term" value="P:glutamine metabolic process"/>
    <property type="evidence" value="ECO:0007669"/>
    <property type="project" value="InterPro"/>
</dbReference>
<comment type="pathway">
    <text evidence="1 12">Pyrimidine metabolism; UMP biosynthesis via de novo pathway; (S)-dihydroorotate from bicarbonate: step 1/3.</text>
</comment>
<feature type="binding site" evidence="12">
    <location>
        <position position="314"/>
    </location>
    <ligand>
        <name>L-glutamine</name>
        <dbReference type="ChEBI" id="CHEBI:58359"/>
    </ligand>
</feature>
<dbReference type="Pfam" id="PF00117">
    <property type="entry name" value="GATase"/>
    <property type="match status" value="1"/>
</dbReference>
<evidence type="ECO:0000256" key="11">
    <source>
        <dbReference type="ARBA" id="ARBA00049285"/>
    </source>
</evidence>
<dbReference type="SUPFAM" id="SSF52317">
    <property type="entry name" value="Class I glutamine amidotransferase-like"/>
    <property type="match status" value="1"/>
</dbReference>
<keyword evidence="5 12" id="KW-0547">Nucleotide-binding</keyword>
<evidence type="ECO:0000256" key="6">
    <source>
        <dbReference type="ARBA" id="ARBA00022840"/>
    </source>
</evidence>
<feature type="binding site" evidence="12">
    <location>
        <position position="50"/>
    </location>
    <ligand>
        <name>L-glutamine</name>
        <dbReference type="ChEBI" id="CHEBI:58359"/>
    </ligand>
</feature>
<dbReference type="Gene3D" id="3.40.50.880">
    <property type="match status" value="1"/>
</dbReference>
<comment type="catalytic activity">
    <reaction evidence="10 12">
        <text>hydrogencarbonate + L-glutamine + 2 ATP + H2O = carbamoyl phosphate + L-glutamate + 2 ADP + phosphate + 2 H(+)</text>
        <dbReference type="Rhea" id="RHEA:18633"/>
        <dbReference type="ChEBI" id="CHEBI:15377"/>
        <dbReference type="ChEBI" id="CHEBI:15378"/>
        <dbReference type="ChEBI" id="CHEBI:17544"/>
        <dbReference type="ChEBI" id="CHEBI:29985"/>
        <dbReference type="ChEBI" id="CHEBI:30616"/>
        <dbReference type="ChEBI" id="CHEBI:43474"/>
        <dbReference type="ChEBI" id="CHEBI:58228"/>
        <dbReference type="ChEBI" id="CHEBI:58359"/>
        <dbReference type="ChEBI" id="CHEBI:456216"/>
        <dbReference type="EC" id="6.3.5.5"/>
    </reaction>
</comment>
<evidence type="ECO:0000256" key="3">
    <source>
        <dbReference type="ARBA" id="ARBA00007800"/>
    </source>
</evidence>
<dbReference type="EC" id="6.3.5.5" evidence="12"/>
<dbReference type="GO" id="GO:0004359">
    <property type="term" value="F:glutaminase activity"/>
    <property type="evidence" value="ECO:0007669"/>
    <property type="project" value="RHEA"/>
</dbReference>
<comment type="subunit">
    <text evidence="9">Heterodimer composed of 2 chains; the small (or glutamine) chain promotes the hydrolysis of glutamine to ammonia, which is used by the large (or ammonia) chain to synthesize carbamoyl phosphate.</text>
</comment>
<evidence type="ECO:0000256" key="5">
    <source>
        <dbReference type="ARBA" id="ARBA00022741"/>
    </source>
</evidence>
<dbReference type="InterPro" id="IPR036480">
    <property type="entry name" value="CarbP_synth_ssu_N_sf"/>
</dbReference>
<comment type="function">
    <text evidence="12">Small subunit of the glutamine-dependent carbamoyl phosphate synthetase (CPSase). CPSase catalyzes the formation of carbamoyl phosphate from the ammonia moiety of glutamine, carbonate, and phosphate donated by ATP, constituting the first step of 2 biosynthetic pathways, one leading to arginine and/or urea and the other to pyrimidine nucleotides. The small subunit (glutamine amidotransferase) binds and cleaves glutamine to supply the large subunit with the substrate ammonia.</text>
</comment>
<dbReference type="PRINTS" id="PR00096">
    <property type="entry name" value="GATASE"/>
</dbReference>
<comment type="pathway">
    <text evidence="2 12">Amino-acid biosynthesis; L-arginine biosynthesis; carbamoyl phosphate from bicarbonate: step 1/1.</text>
</comment>
<dbReference type="NCBIfam" id="TIGR01368">
    <property type="entry name" value="CPSaseIIsmall"/>
    <property type="match status" value="1"/>
</dbReference>
<evidence type="ECO:0000259" key="13">
    <source>
        <dbReference type="SMART" id="SM01097"/>
    </source>
</evidence>
<dbReference type="GO" id="GO:0004088">
    <property type="term" value="F:carbamoyl-phosphate synthase (glutamine-hydrolyzing) activity"/>
    <property type="evidence" value="ECO:0007669"/>
    <property type="project" value="UniProtKB-UniRule"/>
</dbReference>
<keyword evidence="8 12" id="KW-0665">Pyrimidine biosynthesis</keyword>
<feature type="active site" description="Nucleophile" evidence="12">
    <location>
        <position position="270"/>
    </location>
</feature>
<name>A0A3G3MI90_9FLOR</name>
<organism evidence="14">
    <name type="scientific">Rhodogorgon sp</name>
    <dbReference type="NCBI Taxonomy" id="2485824"/>
    <lineage>
        <taxon>Eukaryota</taxon>
        <taxon>Rhodophyta</taxon>
        <taxon>Florideophyceae</taxon>
        <taxon>Corallinophycidae</taxon>
        <taxon>Rhodogorgonales</taxon>
        <taxon>Rhodogorgonaceae</taxon>
        <taxon>Rhodogorgon</taxon>
    </lineage>
</organism>
<evidence type="ECO:0000256" key="2">
    <source>
        <dbReference type="ARBA" id="ARBA00005077"/>
    </source>
</evidence>
<dbReference type="AlphaFoldDB" id="A0A3G3MI90"/>
<dbReference type="GO" id="GO:0006207">
    <property type="term" value="P:'de novo' pyrimidine nucleobase biosynthetic process"/>
    <property type="evidence" value="ECO:0007669"/>
    <property type="project" value="InterPro"/>
</dbReference>
<keyword evidence="6 12" id="KW-0067">ATP-binding</keyword>
<comment type="similarity">
    <text evidence="3 12">Belongs to the CarA family.</text>
</comment>
<dbReference type="HAMAP" id="MF_01209">
    <property type="entry name" value="CPSase_S_chain"/>
    <property type="match status" value="1"/>
</dbReference>
<dbReference type="InterPro" id="IPR035686">
    <property type="entry name" value="CPSase_GATase1"/>
</dbReference>
<evidence type="ECO:0000256" key="4">
    <source>
        <dbReference type="ARBA" id="ARBA00022598"/>
    </source>
</evidence>
<dbReference type="InterPro" id="IPR017926">
    <property type="entry name" value="GATASE"/>
</dbReference>
<keyword evidence="7 12" id="KW-0315">Glutamine amidotransferase</keyword>
<feature type="active site" evidence="12">
    <location>
        <position position="357"/>
    </location>
</feature>
<feature type="binding site" evidence="12">
    <location>
        <position position="244"/>
    </location>
    <ligand>
        <name>L-glutamine</name>
        <dbReference type="ChEBI" id="CHEBI:58359"/>
    </ligand>
</feature>
<evidence type="ECO:0000256" key="1">
    <source>
        <dbReference type="ARBA" id="ARBA00004812"/>
    </source>
</evidence>
<gene>
    <name evidence="12 14" type="primary">carA</name>
</gene>
<keyword evidence="12" id="KW-0028">Amino-acid biosynthesis</keyword>
<dbReference type="PROSITE" id="PS51273">
    <property type="entry name" value="GATASE_TYPE_1"/>
    <property type="match status" value="1"/>
</dbReference>
<dbReference type="PRINTS" id="PR00097">
    <property type="entry name" value="ANTSNTHASEII"/>
</dbReference>
<dbReference type="FunFam" id="3.50.30.20:FF:000001">
    <property type="entry name" value="Carbamoyl-phosphate synthase small chain"/>
    <property type="match status" value="1"/>
</dbReference>
<feature type="binding site" evidence="12">
    <location>
        <position position="274"/>
    </location>
    <ligand>
        <name>L-glutamine</name>
        <dbReference type="ChEBI" id="CHEBI:58359"/>
    </ligand>
</feature>
<protein>
    <recommendedName>
        <fullName evidence="12">Carbamoyl phosphate synthase small chain</fullName>
        <ecNumber evidence="12">6.3.5.5</ecNumber>
    </recommendedName>
    <alternativeName>
        <fullName evidence="12">Carbamoyl phosphate synthetase glutamine chain</fullName>
    </alternativeName>
</protein>
<sequence length="382" mass="42525">MMFQIYPTILLLEDGQKYGGWSFSDSLISVGEVVFNTGMTGYQEVMTDPSYAEQIVLFTYPEIGNTGMNHEDNESVGCFLKGIIAKNICMKANNWRSQISLVQYLIEQKIAHIFGVDTRSLAQYLRNKGVMSGCVSSAELDINILYSKLNASLCMQGLDLVRRVTTSKVYKWSFNSSPSFQYCVSQNNQAIFLNVVVIDFGVKFNILNRLSYHGCNVLVVPATIHYKEILQFCPDGILLSNGPGDPSAVSYAIENVKQLINYDIPLFGICMGHQILALAVGATTFKLKFGHRGLNHPVGLYDNEKVDITSQNHGFAVASNTISESLLTVVSFNLNDNTIAGMVHKYKPLFSVQYHPEASPGPCDSDYLFKHFIYVMQSFKIG</sequence>
<dbReference type="UniPathway" id="UPA00070">
    <property type="reaction ID" value="UER00115"/>
</dbReference>
<evidence type="ECO:0000256" key="10">
    <source>
        <dbReference type="ARBA" id="ARBA00048816"/>
    </source>
</evidence>
<dbReference type="PANTHER" id="PTHR43418">
    <property type="entry name" value="MULTIFUNCTIONAL TRYPTOPHAN BIOSYNTHESIS PROTEIN-RELATED"/>
    <property type="match status" value="1"/>
</dbReference>
<accession>A0A3G3MI90</accession>
<dbReference type="SMART" id="SM01097">
    <property type="entry name" value="CPSase_sm_chain"/>
    <property type="match status" value="1"/>
</dbReference>
<reference evidence="14" key="1">
    <citation type="journal article" date="2018" name="Genome Biol. Evol.">
        <title>Mitochondrial and Plastid Genomes from Coralline Red Algae Provide Insights into the Incongruent Evolutionary Histories of Organelles.</title>
        <authorList>
            <person name="Lee J."/>
            <person name="Song H.J."/>
            <person name="In Park S."/>
            <person name="Lee Y.M."/>
            <person name="Jeong S.Y."/>
            <person name="Oh Cho T."/>
            <person name="Kim J.H."/>
            <person name="Choi H.G."/>
            <person name="Choi C.G."/>
            <person name="Nelson W.A."/>
            <person name="Fredericq S."/>
            <person name="Bhattacharya D."/>
            <person name="Su Yoon H."/>
        </authorList>
    </citation>
    <scope>NUCLEOTIDE SEQUENCE</scope>
</reference>
<feature type="binding site" evidence="12">
    <location>
        <position position="271"/>
    </location>
    <ligand>
        <name>L-glutamine</name>
        <dbReference type="ChEBI" id="CHEBI:58359"/>
    </ligand>
</feature>
<geneLocation type="plastid" evidence="14"/>
<keyword evidence="4 12" id="KW-0436">Ligase</keyword>
<keyword evidence="12" id="KW-0055">Arginine biosynthesis</keyword>
<feature type="active site" evidence="12">
    <location>
        <position position="355"/>
    </location>
</feature>
<comment type="subunit">
    <text evidence="12">Composed of two chains; the small (or glutamine) chain promotes the hydrolysis of glutamine to ammonia, which is used by the large (or ammonia) chain to synthesize carbamoyl phosphate. Tetramer of heterodimers (alpha,beta)4.</text>
</comment>
<dbReference type="SUPFAM" id="SSF52021">
    <property type="entry name" value="Carbamoyl phosphate synthetase, small subunit N-terminal domain"/>
    <property type="match status" value="1"/>
</dbReference>
<dbReference type="GO" id="GO:0006526">
    <property type="term" value="P:L-arginine biosynthetic process"/>
    <property type="evidence" value="ECO:0007669"/>
    <property type="project" value="UniProtKB-UniRule"/>
</dbReference>
<feature type="binding site" evidence="12">
    <location>
        <position position="242"/>
    </location>
    <ligand>
        <name>L-glutamine</name>
        <dbReference type="ChEBI" id="CHEBI:58359"/>
    </ligand>
</feature>
<feature type="domain" description="Carbamoyl-phosphate synthase small subunit N-terminal" evidence="13">
    <location>
        <begin position="6"/>
        <end position="136"/>
    </location>
</feature>
<dbReference type="NCBIfam" id="NF009475">
    <property type="entry name" value="PRK12838.1"/>
    <property type="match status" value="1"/>
</dbReference>
<proteinExistence type="inferred from homology"/>
<dbReference type="Gene3D" id="3.50.30.20">
    <property type="entry name" value="Carbamoyl-phosphate synthase small subunit, N-terminal domain"/>
    <property type="match status" value="1"/>
</dbReference>
<dbReference type="EMBL" id="MH281630">
    <property type="protein sequence ID" value="AYR06563.1"/>
    <property type="molecule type" value="Genomic_DNA"/>
</dbReference>
<dbReference type="GO" id="GO:0005524">
    <property type="term" value="F:ATP binding"/>
    <property type="evidence" value="ECO:0007669"/>
    <property type="project" value="UniProtKB-UniRule"/>
</dbReference>
<dbReference type="InterPro" id="IPR050472">
    <property type="entry name" value="Anth_synth/Amidotransfase"/>
</dbReference>
<evidence type="ECO:0000256" key="12">
    <source>
        <dbReference type="HAMAP-Rule" id="MF_01209"/>
    </source>
</evidence>
<evidence type="ECO:0000256" key="8">
    <source>
        <dbReference type="ARBA" id="ARBA00022975"/>
    </source>
</evidence>
<dbReference type="InterPro" id="IPR002474">
    <property type="entry name" value="CarbamoylP_synth_ssu_N"/>
</dbReference>
<dbReference type="UniPathway" id="UPA00068">
    <property type="reaction ID" value="UER00171"/>
</dbReference>
<dbReference type="PANTHER" id="PTHR43418:SF7">
    <property type="entry name" value="CARBAMOYL-PHOSPHATE SYNTHASE SMALL CHAIN"/>
    <property type="match status" value="1"/>
</dbReference>
<dbReference type="InterPro" id="IPR006274">
    <property type="entry name" value="CarbamoylP_synth_ssu"/>
</dbReference>
<evidence type="ECO:0000256" key="9">
    <source>
        <dbReference type="ARBA" id="ARBA00044031"/>
    </source>
</evidence>
<comment type="catalytic activity">
    <reaction evidence="11 12">
        <text>L-glutamine + H2O = L-glutamate + NH4(+)</text>
        <dbReference type="Rhea" id="RHEA:15889"/>
        <dbReference type="ChEBI" id="CHEBI:15377"/>
        <dbReference type="ChEBI" id="CHEBI:28938"/>
        <dbReference type="ChEBI" id="CHEBI:29985"/>
        <dbReference type="ChEBI" id="CHEBI:58359"/>
    </reaction>
</comment>
<dbReference type="GO" id="GO:0044205">
    <property type="term" value="P:'de novo' UMP biosynthetic process"/>
    <property type="evidence" value="ECO:0007669"/>
    <property type="project" value="UniProtKB-UniRule"/>
</dbReference>
<feature type="region of interest" description="CPSase" evidence="12">
    <location>
        <begin position="1"/>
        <end position="178"/>
    </location>
</feature>
<feature type="binding site" evidence="12">
    <location>
        <position position="312"/>
    </location>
    <ligand>
        <name>L-glutamine</name>
        <dbReference type="ChEBI" id="CHEBI:58359"/>
    </ligand>
</feature>
<evidence type="ECO:0000256" key="7">
    <source>
        <dbReference type="ARBA" id="ARBA00022962"/>
    </source>
</evidence>
<dbReference type="Pfam" id="PF00988">
    <property type="entry name" value="CPSase_sm_chain"/>
    <property type="match status" value="1"/>
</dbReference>
<keyword evidence="14" id="KW-0934">Plastid</keyword>
<dbReference type="InterPro" id="IPR029062">
    <property type="entry name" value="Class_I_gatase-like"/>
</dbReference>
<feature type="binding site" evidence="12">
    <location>
        <position position="315"/>
    </location>
    <ligand>
        <name>L-glutamine</name>
        <dbReference type="ChEBI" id="CHEBI:58359"/>
    </ligand>
</feature>
<dbReference type="CDD" id="cd01744">
    <property type="entry name" value="GATase1_CPSase"/>
    <property type="match status" value="1"/>
</dbReference>
<dbReference type="PRINTS" id="PR00099">
    <property type="entry name" value="CPSGATASE"/>
</dbReference>